<dbReference type="PROSITE" id="PS50088">
    <property type="entry name" value="ANK_REPEAT"/>
    <property type="match status" value="2"/>
</dbReference>
<dbReference type="PANTHER" id="PTHR24201">
    <property type="entry name" value="ANK_REP_REGION DOMAIN-CONTAINING PROTEIN"/>
    <property type="match status" value="1"/>
</dbReference>
<feature type="repeat" description="ANK" evidence="3">
    <location>
        <begin position="35"/>
        <end position="67"/>
    </location>
</feature>
<feature type="repeat" description="ANK" evidence="3">
    <location>
        <begin position="68"/>
        <end position="100"/>
    </location>
</feature>
<dbReference type="PROSITE" id="PS50297">
    <property type="entry name" value="ANK_REP_REGION"/>
    <property type="match status" value="1"/>
</dbReference>
<dbReference type="Proteomes" id="UP001497482">
    <property type="component" value="Chromosome 7"/>
</dbReference>
<evidence type="ECO:0000256" key="2">
    <source>
        <dbReference type="ARBA" id="ARBA00023043"/>
    </source>
</evidence>
<reference evidence="5 6" key="1">
    <citation type="submission" date="2024-04" db="EMBL/GenBank/DDBJ databases">
        <authorList>
            <person name="Waldvogel A.-M."/>
            <person name="Schoenle A."/>
        </authorList>
    </citation>
    <scope>NUCLEOTIDE SEQUENCE [LARGE SCALE GENOMIC DNA]</scope>
</reference>
<dbReference type="PANTHER" id="PTHR24201:SF15">
    <property type="entry name" value="ANKYRIN REPEAT DOMAIN-CONTAINING PROTEIN 66"/>
    <property type="match status" value="1"/>
</dbReference>
<sequence length="175" mass="19625">MSALHQACASGDLATVELILTQGSCDPNQRDEDWSCKSPLHWAAAGGHTEVVQLLLSHGARSCLQTEQGWSAAHFAAQSGRLGVLRVLHVHHAPLDQRDRSGDTARRIAQIYGHKDCATFLLKAESECQAHRRAAALRGIKLDEEDERWNQEEEERREKGERRDERGGGRRREED</sequence>
<evidence type="ECO:0000256" key="3">
    <source>
        <dbReference type="PROSITE-ProRule" id="PRU00023"/>
    </source>
</evidence>
<gene>
    <name evidence="5" type="ORF">KC01_LOCUS38494</name>
</gene>
<dbReference type="Pfam" id="PF12796">
    <property type="entry name" value="Ank_2"/>
    <property type="match status" value="1"/>
</dbReference>
<dbReference type="InterPro" id="IPR050776">
    <property type="entry name" value="Ank_Repeat/CDKN_Inhibitor"/>
</dbReference>
<accession>A0AAV2MG01</accession>
<dbReference type="SMART" id="SM00248">
    <property type="entry name" value="ANK"/>
    <property type="match status" value="4"/>
</dbReference>
<evidence type="ECO:0000313" key="5">
    <source>
        <dbReference type="EMBL" id="CAL1612140.1"/>
    </source>
</evidence>
<proteinExistence type="predicted"/>
<dbReference type="Gene3D" id="1.25.40.20">
    <property type="entry name" value="Ankyrin repeat-containing domain"/>
    <property type="match status" value="1"/>
</dbReference>
<dbReference type="InterPro" id="IPR002110">
    <property type="entry name" value="Ankyrin_rpt"/>
</dbReference>
<keyword evidence="2 3" id="KW-0040">ANK repeat</keyword>
<keyword evidence="1" id="KW-0677">Repeat</keyword>
<keyword evidence="6" id="KW-1185">Reference proteome</keyword>
<protein>
    <recommendedName>
        <fullName evidence="7">Ankyrin repeat domain-containing protein 66</fullName>
    </recommendedName>
</protein>
<feature type="region of interest" description="Disordered" evidence="4">
    <location>
        <begin position="143"/>
        <end position="175"/>
    </location>
</feature>
<evidence type="ECO:0000256" key="1">
    <source>
        <dbReference type="ARBA" id="ARBA00022737"/>
    </source>
</evidence>
<feature type="compositionally biased region" description="Basic and acidic residues" evidence="4">
    <location>
        <begin position="148"/>
        <end position="175"/>
    </location>
</feature>
<dbReference type="EMBL" id="OZ035829">
    <property type="protein sequence ID" value="CAL1612140.1"/>
    <property type="molecule type" value="Genomic_DNA"/>
</dbReference>
<name>A0AAV2MG01_KNICA</name>
<dbReference type="AlphaFoldDB" id="A0AAV2MG01"/>
<organism evidence="5 6">
    <name type="scientific">Knipowitschia caucasica</name>
    <name type="common">Caucasian dwarf goby</name>
    <name type="synonym">Pomatoschistus caucasicus</name>
    <dbReference type="NCBI Taxonomy" id="637954"/>
    <lineage>
        <taxon>Eukaryota</taxon>
        <taxon>Metazoa</taxon>
        <taxon>Chordata</taxon>
        <taxon>Craniata</taxon>
        <taxon>Vertebrata</taxon>
        <taxon>Euteleostomi</taxon>
        <taxon>Actinopterygii</taxon>
        <taxon>Neopterygii</taxon>
        <taxon>Teleostei</taxon>
        <taxon>Neoteleostei</taxon>
        <taxon>Acanthomorphata</taxon>
        <taxon>Gobiaria</taxon>
        <taxon>Gobiiformes</taxon>
        <taxon>Gobioidei</taxon>
        <taxon>Gobiidae</taxon>
        <taxon>Gobiinae</taxon>
        <taxon>Knipowitschia</taxon>
    </lineage>
</organism>
<evidence type="ECO:0000256" key="4">
    <source>
        <dbReference type="SAM" id="MobiDB-lite"/>
    </source>
</evidence>
<evidence type="ECO:0000313" key="6">
    <source>
        <dbReference type="Proteomes" id="UP001497482"/>
    </source>
</evidence>
<evidence type="ECO:0008006" key="7">
    <source>
        <dbReference type="Google" id="ProtNLM"/>
    </source>
</evidence>
<dbReference type="InterPro" id="IPR036770">
    <property type="entry name" value="Ankyrin_rpt-contain_sf"/>
</dbReference>
<dbReference type="SUPFAM" id="SSF48403">
    <property type="entry name" value="Ankyrin repeat"/>
    <property type="match status" value="1"/>
</dbReference>